<name>A0A448KFA8_9ACTO</name>
<dbReference type="RefSeq" id="WP_197719245.1">
    <property type="nucleotide sequence ID" value="NZ_CBCRWE010000049.1"/>
</dbReference>
<dbReference type="STRING" id="1278298.GCA_000428685_01288"/>
<dbReference type="PANTHER" id="PTHR22946:SF9">
    <property type="entry name" value="POLYKETIDE TRANSFERASE AF380"/>
    <property type="match status" value="1"/>
</dbReference>
<feature type="transmembrane region" description="Helical" evidence="3">
    <location>
        <begin position="12"/>
        <end position="33"/>
    </location>
</feature>
<dbReference type="Pfam" id="PF02129">
    <property type="entry name" value="Peptidase_S15"/>
    <property type="match status" value="1"/>
</dbReference>
<dbReference type="InterPro" id="IPR050261">
    <property type="entry name" value="FrsA_esterase"/>
</dbReference>
<evidence type="ECO:0000313" key="6">
    <source>
        <dbReference type="Proteomes" id="UP000276899"/>
    </source>
</evidence>
<dbReference type="InterPro" id="IPR029058">
    <property type="entry name" value="AB_hydrolase_fold"/>
</dbReference>
<reference evidence="5 6" key="1">
    <citation type="submission" date="2018-12" db="EMBL/GenBank/DDBJ databases">
        <authorList>
            <consortium name="Pathogen Informatics"/>
        </authorList>
    </citation>
    <scope>NUCLEOTIDE SEQUENCE [LARGE SCALE GENOMIC DNA]</scope>
    <source>
        <strain evidence="5 6">NCTC11923</strain>
    </source>
</reference>
<dbReference type="AlphaFoldDB" id="A0A448KFA8"/>
<keyword evidence="6" id="KW-1185">Reference proteome</keyword>
<dbReference type="EMBL" id="LR134363">
    <property type="protein sequence ID" value="VEG75626.1"/>
    <property type="molecule type" value="Genomic_DNA"/>
</dbReference>
<evidence type="ECO:0000256" key="3">
    <source>
        <dbReference type="SAM" id="Phobius"/>
    </source>
</evidence>
<sequence>MRRARGRWRRRLLHIAVCVCVIVAVLAGVALIGNDFRFRLQHLQVLVGDESLEAVLTMPTGTPPRGLVVIIHGDGPIDADNDGLYFPWFEVAADAGYATLSWSKPGIAGSDGNWLDQSMEDRAAEVSAVIDWARGRASIPTERIVLWGASQAGWVLPKVAASRDDIAAVIALNPAINWLRQGRYHLLAELDHNSAGQAERDEAIRCSEQTRRLLKQKADYNTYRATTCDPEPLTEDRWRFAIRNYASDATDDLVAMGGEQVPVLLMLSTHDRHVDVSETAATYTSILGAKATVQYFDAAHTMARPAVEDSELLGLVIAVLWPRALMADNSLAAYRDYLEALP</sequence>
<protein>
    <submittedName>
        <fullName evidence="5">Alpha/beta hydrolase family</fullName>
    </submittedName>
</protein>
<dbReference type="Proteomes" id="UP000276899">
    <property type="component" value="Chromosome"/>
</dbReference>
<dbReference type="KEGG" id="asla:NCTC11923_02298"/>
<gene>
    <name evidence="5" type="ORF">NCTC11923_02298</name>
</gene>
<proteinExistence type="inferred from homology"/>
<evidence type="ECO:0000313" key="5">
    <source>
        <dbReference type="EMBL" id="VEG75626.1"/>
    </source>
</evidence>
<feature type="domain" description="Xaa-Pro dipeptidyl-peptidase-like" evidence="4">
    <location>
        <begin position="92"/>
        <end position="286"/>
    </location>
</feature>
<keyword evidence="3" id="KW-1133">Transmembrane helix</keyword>
<keyword evidence="3" id="KW-0812">Transmembrane</keyword>
<organism evidence="5 6">
    <name type="scientific">Actinomyces slackii</name>
    <dbReference type="NCBI Taxonomy" id="52774"/>
    <lineage>
        <taxon>Bacteria</taxon>
        <taxon>Bacillati</taxon>
        <taxon>Actinomycetota</taxon>
        <taxon>Actinomycetes</taxon>
        <taxon>Actinomycetales</taxon>
        <taxon>Actinomycetaceae</taxon>
        <taxon>Actinomyces</taxon>
    </lineage>
</organism>
<dbReference type="InterPro" id="IPR000383">
    <property type="entry name" value="Xaa-Pro-like_dom"/>
</dbReference>
<accession>A0A448KFA8</accession>
<evidence type="ECO:0000256" key="2">
    <source>
        <dbReference type="ARBA" id="ARBA00022801"/>
    </source>
</evidence>
<dbReference type="PANTHER" id="PTHR22946">
    <property type="entry name" value="DIENELACTONE HYDROLASE DOMAIN-CONTAINING PROTEIN-RELATED"/>
    <property type="match status" value="1"/>
</dbReference>
<evidence type="ECO:0000259" key="4">
    <source>
        <dbReference type="Pfam" id="PF02129"/>
    </source>
</evidence>
<keyword evidence="3" id="KW-0472">Membrane</keyword>
<comment type="similarity">
    <text evidence="1">Belongs to the AB hydrolase superfamily.</text>
</comment>
<dbReference type="Gene3D" id="3.40.50.1820">
    <property type="entry name" value="alpha/beta hydrolase"/>
    <property type="match status" value="1"/>
</dbReference>
<dbReference type="GO" id="GO:0052689">
    <property type="term" value="F:carboxylic ester hydrolase activity"/>
    <property type="evidence" value="ECO:0007669"/>
    <property type="project" value="UniProtKB-ARBA"/>
</dbReference>
<evidence type="ECO:0000256" key="1">
    <source>
        <dbReference type="ARBA" id="ARBA00008645"/>
    </source>
</evidence>
<dbReference type="SUPFAM" id="SSF53474">
    <property type="entry name" value="alpha/beta-Hydrolases"/>
    <property type="match status" value="1"/>
</dbReference>
<keyword evidence="2 5" id="KW-0378">Hydrolase</keyword>